<dbReference type="Pfam" id="PF00589">
    <property type="entry name" value="Phage_integrase"/>
    <property type="match status" value="1"/>
</dbReference>
<evidence type="ECO:0000313" key="6">
    <source>
        <dbReference type="Proteomes" id="UP000031760"/>
    </source>
</evidence>
<dbReference type="KEGG" id="nmf:NMS_0992"/>
<dbReference type="InterPro" id="IPR010998">
    <property type="entry name" value="Integrase_recombinase_N"/>
</dbReference>
<dbReference type="PANTHER" id="PTHR30349">
    <property type="entry name" value="PHAGE INTEGRASE-RELATED"/>
    <property type="match status" value="1"/>
</dbReference>
<evidence type="ECO:0000259" key="4">
    <source>
        <dbReference type="PROSITE" id="PS51898"/>
    </source>
</evidence>
<keyword evidence="3" id="KW-0233">DNA recombination</keyword>
<keyword evidence="2" id="KW-0238">DNA-binding</keyword>
<dbReference type="CDD" id="cd01185">
    <property type="entry name" value="INTN1_C_like"/>
    <property type="match status" value="1"/>
</dbReference>
<feature type="domain" description="Tyr recombinase" evidence="4">
    <location>
        <begin position="220"/>
        <end position="394"/>
    </location>
</feature>
<dbReference type="InterPro" id="IPR002104">
    <property type="entry name" value="Integrase_catalytic"/>
</dbReference>
<dbReference type="Pfam" id="PF17293">
    <property type="entry name" value="Arm-DNA-bind_5"/>
    <property type="match status" value="1"/>
</dbReference>
<dbReference type="SUPFAM" id="SSF56349">
    <property type="entry name" value="DNA breaking-rejoining enzymes"/>
    <property type="match status" value="1"/>
</dbReference>
<gene>
    <name evidence="5" type="ORF">NMS_0992</name>
</gene>
<dbReference type="Proteomes" id="UP000031760">
    <property type="component" value="Chromosome"/>
</dbReference>
<reference evidence="5 6" key="1">
    <citation type="journal article" date="2014" name="Proc. Natl. Acad. Sci. U.S.A.">
        <title>Functional characterization of flavobacteria rhodopsins reveals a unique class of light-driven chloride pump in bacteria.</title>
        <authorList>
            <person name="Yoshizawa S."/>
            <person name="Kumagai Y."/>
            <person name="Kim H."/>
            <person name="Ogura Y."/>
            <person name="Hayashi T."/>
            <person name="Iwasaki W."/>
            <person name="DeLong E.F."/>
            <person name="Kogure K."/>
        </authorList>
    </citation>
    <scope>NUCLEOTIDE SEQUENCE [LARGE SCALE GENOMIC DNA]</scope>
    <source>
        <strain evidence="5 6">S1-08</strain>
    </source>
</reference>
<dbReference type="GO" id="GO:0015074">
    <property type="term" value="P:DNA integration"/>
    <property type="evidence" value="ECO:0007669"/>
    <property type="project" value="InterPro"/>
</dbReference>
<dbReference type="InterPro" id="IPR011010">
    <property type="entry name" value="DNA_brk_join_enz"/>
</dbReference>
<evidence type="ECO:0000256" key="3">
    <source>
        <dbReference type="ARBA" id="ARBA00023172"/>
    </source>
</evidence>
<dbReference type="GO" id="GO:0003677">
    <property type="term" value="F:DNA binding"/>
    <property type="evidence" value="ECO:0007669"/>
    <property type="project" value="UniProtKB-KW"/>
</dbReference>
<dbReference type="Gene3D" id="1.10.443.10">
    <property type="entry name" value="Intergrase catalytic core"/>
    <property type="match status" value="1"/>
</dbReference>
<dbReference type="OrthoDB" id="1098628at2"/>
<dbReference type="HOGENOM" id="CLU_033139_2_0_10"/>
<dbReference type="InterPro" id="IPR013762">
    <property type="entry name" value="Integrase-like_cat_sf"/>
</dbReference>
<dbReference type="InterPro" id="IPR050090">
    <property type="entry name" value="Tyrosine_recombinase_XerCD"/>
</dbReference>
<evidence type="ECO:0000313" key="5">
    <source>
        <dbReference type="EMBL" id="BAO55001.1"/>
    </source>
</evidence>
<dbReference type="RefSeq" id="WP_041495680.1">
    <property type="nucleotide sequence ID" value="NZ_AP014548.1"/>
</dbReference>
<protein>
    <submittedName>
        <fullName evidence="5">Tyrosine type site-specific recombinase</fullName>
    </submittedName>
</protein>
<dbReference type="STRING" id="1454201.NMS_0992"/>
<name>W8VZQ8_9FLAO</name>
<dbReference type="PANTHER" id="PTHR30349:SF64">
    <property type="entry name" value="PROPHAGE INTEGRASE INTD-RELATED"/>
    <property type="match status" value="1"/>
</dbReference>
<evidence type="ECO:0000256" key="2">
    <source>
        <dbReference type="ARBA" id="ARBA00023125"/>
    </source>
</evidence>
<dbReference type="AlphaFoldDB" id="W8VZQ8"/>
<sequence length="399" mass="46334">MKHTKLYIRFFAVLSKQNKRGYCPIRCIISFNKASKKFSTGIFIDPSNWSKDDQTVTEGDVDHIAKNGLLQTISSKLQRIELELQLESQLININAIYDRYKGVNRQSAISVTEFYDTYVNKLEKLIDKDIKLSTWKKFKYIKDHVAQFVKLETIKNTAIDKLDISFLEEFEYWLKVTKNQKQITINKTIQRFRKPFKAAVNQGLLPKDPFADYKTKTVSNRIVFLTPEELVIFQDTTLVQSRLDLVRQLFIFCCYSGLAYAEMTALNRTHIQKGFDGKDWIIITRLKTSKTISIPLLPKANRVLLDLDFYSNNSLPKLSNQRFNSYLKEIAVILDINKRLTHHTARKTFASTVLLYNDVPMEIVQKLLGHSSITITEQSYGKILNKQVSKELAKFYLPN</sequence>
<organism evidence="5 6">
    <name type="scientific">Nonlabens marinus S1-08</name>
    <dbReference type="NCBI Taxonomy" id="1454201"/>
    <lineage>
        <taxon>Bacteria</taxon>
        <taxon>Pseudomonadati</taxon>
        <taxon>Bacteroidota</taxon>
        <taxon>Flavobacteriia</taxon>
        <taxon>Flavobacteriales</taxon>
        <taxon>Flavobacteriaceae</taxon>
        <taxon>Nonlabens</taxon>
    </lineage>
</organism>
<evidence type="ECO:0000256" key="1">
    <source>
        <dbReference type="ARBA" id="ARBA00008857"/>
    </source>
</evidence>
<dbReference type="PROSITE" id="PS51898">
    <property type="entry name" value="TYR_RECOMBINASE"/>
    <property type="match status" value="1"/>
</dbReference>
<dbReference type="EMBL" id="AP014548">
    <property type="protein sequence ID" value="BAO55001.1"/>
    <property type="molecule type" value="Genomic_DNA"/>
</dbReference>
<proteinExistence type="inferred from homology"/>
<dbReference type="Pfam" id="PF13102">
    <property type="entry name" value="Phage_int_SAM_5"/>
    <property type="match status" value="1"/>
</dbReference>
<dbReference type="InterPro" id="IPR025269">
    <property type="entry name" value="SAM-like_dom"/>
</dbReference>
<dbReference type="GO" id="GO:0006310">
    <property type="term" value="P:DNA recombination"/>
    <property type="evidence" value="ECO:0007669"/>
    <property type="project" value="UniProtKB-KW"/>
</dbReference>
<keyword evidence="6" id="KW-1185">Reference proteome</keyword>
<dbReference type="InterPro" id="IPR035386">
    <property type="entry name" value="Arm-DNA-bind_5"/>
</dbReference>
<comment type="similarity">
    <text evidence="1">Belongs to the 'phage' integrase family.</text>
</comment>
<accession>W8VZQ8</accession>
<dbReference type="Gene3D" id="1.10.150.130">
    <property type="match status" value="1"/>
</dbReference>